<dbReference type="Pfam" id="PF01551">
    <property type="entry name" value="Peptidase_M23"/>
    <property type="match status" value="1"/>
</dbReference>
<proteinExistence type="predicted"/>
<dbReference type="InterPro" id="IPR050570">
    <property type="entry name" value="Cell_wall_metabolism_enzyme"/>
</dbReference>
<comment type="caution">
    <text evidence="11">The sequence shown here is derived from an EMBL/GenBank/DDBJ whole genome shotgun (WGS) entry which is preliminary data.</text>
</comment>
<evidence type="ECO:0000256" key="6">
    <source>
        <dbReference type="ARBA" id="ARBA00022833"/>
    </source>
</evidence>
<comment type="cofactor">
    <cofactor evidence="1">
        <name>Zn(2+)</name>
        <dbReference type="ChEBI" id="CHEBI:29105"/>
    </cofactor>
</comment>
<dbReference type="InterPro" id="IPR011055">
    <property type="entry name" value="Dup_hybrid_motif"/>
</dbReference>
<sequence>MTRTFRFTAALYFLLLFAAGCGRTEKNSEEIIEEAEPNLMYGIVADDYRIDRLVIDQGETLGQILNRYGVSAQQIDQLDRASRDIFPLRNIRAGHNYTVFIHEDSLNSPHIDYLVYEQNMSQYVVFGLANDSISVTKGEREYEIRRKKKTATIESSLWEAIVGAGMPAALASEMEDIYQSTISFFSIQKGDNFTVIYDERYIDTLSAGIGRIWGAKFNYSGKTYYAIPFRQGNKIAYWDQDGNSLKKLMLITPLKYTRISSGFSYRRLHPVHKVYRAHTGVDFAAPKGTPVHAVADGTVIFKGWGGGGGNTLKIKHDNGFTTGYLHLNGYAKGINRGTRVTQGQLIGYVGSTGTATGPHLDYRVWKNGKPINPLKIPQEPGKPIEKANREAFEFVRERIMAELDGEIRDEDRITQLDSIVITPRATDSLSTSK</sequence>
<organism evidence="11 12">
    <name type="scientific">Candidatus Alistipes avicola</name>
    <dbReference type="NCBI Taxonomy" id="2838432"/>
    <lineage>
        <taxon>Bacteria</taxon>
        <taxon>Pseudomonadati</taxon>
        <taxon>Bacteroidota</taxon>
        <taxon>Bacteroidia</taxon>
        <taxon>Bacteroidales</taxon>
        <taxon>Rikenellaceae</taxon>
        <taxon>Alistipes</taxon>
    </lineage>
</organism>
<dbReference type="PANTHER" id="PTHR21666">
    <property type="entry name" value="PEPTIDASE-RELATED"/>
    <property type="match status" value="1"/>
</dbReference>
<dbReference type="PROSITE" id="PS51257">
    <property type="entry name" value="PROKAR_LIPOPROTEIN"/>
    <property type="match status" value="1"/>
</dbReference>
<name>A0A9D2L398_9BACT</name>
<dbReference type="GO" id="GO:0046872">
    <property type="term" value="F:metal ion binding"/>
    <property type="evidence" value="ECO:0007669"/>
    <property type="project" value="UniProtKB-KW"/>
</dbReference>
<reference evidence="11" key="2">
    <citation type="submission" date="2021-04" db="EMBL/GenBank/DDBJ databases">
        <authorList>
            <person name="Gilroy R."/>
        </authorList>
    </citation>
    <scope>NUCLEOTIDE SEQUENCE</scope>
    <source>
        <strain evidence="11">CHK169-11906</strain>
    </source>
</reference>
<dbReference type="PANTHER" id="PTHR21666:SF288">
    <property type="entry name" value="CELL DIVISION PROTEIN YTFB"/>
    <property type="match status" value="1"/>
</dbReference>
<keyword evidence="5" id="KW-0378">Hydrolase</keyword>
<accession>A0A9D2L398</accession>
<dbReference type="Gene3D" id="3.10.450.350">
    <property type="match status" value="2"/>
</dbReference>
<feature type="domain" description="Csd3-like second N-terminal" evidence="10">
    <location>
        <begin position="148"/>
        <end position="264"/>
    </location>
</feature>
<keyword evidence="7" id="KW-0482">Metalloprotease</keyword>
<dbReference type="InterPro" id="IPR016047">
    <property type="entry name" value="M23ase_b-sheet_dom"/>
</dbReference>
<dbReference type="GO" id="GO:0030313">
    <property type="term" value="C:cell envelope"/>
    <property type="evidence" value="ECO:0007669"/>
    <property type="project" value="UniProtKB-SubCell"/>
</dbReference>
<evidence type="ECO:0000256" key="3">
    <source>
        <dbReference type="ARBA" id="ARBA00022670"/>
    </source>
</evidence>
<feature type="domain" description="M23ase beta-sheet core" evidence="9">
    <location>
        <begin position="277"/>
        <end position="373"/>
    </location>
</feature>
<keyword evidence="4" id="KW-0479">Metal-binding</keyword>
<evidence type="ECO:0000259" key="10">
    <source>
        <dbReference type="Pfam" id="PF19425"/>
    </source>
</evidence>
<dbReference type="EMBL" id="DWYR01000007">
    <property type="protein sequence ID" value="HJA98333.1"/>
    <property type="molecule type" value="Genomic_DNA"/>
</dbReference>
<evidence type="ECO:0000313" key="11">
    <source>
        <dbReference type="EMBL" id="HJA98333.1"/>
    </source>
</evidence>
<dbReference type="GO" id="GO:0006508">
    <property type="term" value="P:proteolysis"/>
    <property type="evidence" value="ECO:0007669"/>
    <property type="project" value="UniProtKB-KW"/>
</dbReference>
<keyword evidence="6" id="KW-0862">Zinc</keyword>
<protein>
    <submittedName>
        <fullName evidence="11">Peptidoglycan DD-metalloendopeptidase family protein</fullName>
    </submittedName>
</protein>
<dbReference type="SUPFAM" id="SSF51261">
    <property type="entry name" value="Duplicated hybrid motif"/>
    <property type="match status" value="1"/>
</dbReference>
<evidence type="ECO:0000313" key="12">
    <source>
        <dbReference type="Proteomes" id="UP000824259"/>
    </source>
</evidence>
<evidence type="ECO:0000256" key="5">
    <source>
        <dbReference type="ARBA" id="ARBA00022801"/>
    </source>
</evidence>
<evidence type="ECO:0000256" key="2">
    <source>
        <dbReference type="ARBA" id="ARBA00004196"/>
    </source>
</evidence>
<gene>
    <name evidence="11" type="ORF">H9779_01870</name>
</gene>
<evidence type="ECO:0000259" key="9">
    <source>
        <dbReference type="Pfam" id="PF01551"/>
    </source>
</evidence>
<dbReference type="GO" id="GO:0004222">
    <property type="term" value="F:metalloendopeptidase activity"/>
    <property type="evidence" value="ECO:0007669"/>
    <property type="project" value="TreeGrafter"/>
</dbReference>
<evidence type="ECO:0000256" key="4">
    <source>
        <dbReference type="ARBA" id="ARBA00022723"/>
    </source>
</evidence>
<dbReference type="Proteomes" id="UP000824259">
    <property type="component" value="Unassembled WGS sequence"/>
</dbReference>
<dbReference type="Gene3D" id="2.70.70.10">
    <property type="entry name" value="Glucose Permease (Domain IIA)"/>
    <property type="match status" value="1"/>
</dbReference>
<dbReference type="Pfam" id="PF19425">
    <property type="entry name" value="Csd3_N2"/>
    <property type="match status" value="1"/>
</dbReference>
<evidence type="ECO:0000256" key="1">
    <source>
        <dbReference type="ARBA" id="ARBA00001947"/>
    </source>
</evidence>
<keyword evidence="8" id="KW-0732">Signal</keyword>
<dbReference type="InterPro" id="IPR045834">
    <property type="entry name" value="Csd3_N2"/>
</dbReference>
<evidence type="ECO:0000256" key="8">
    <source>
        <dbReference type="SAM" id="SignalP"/>
    </source>
</evidence>
<reference evidence="11" key="1">
    <citation type="journal article" date="2021" name="PeerJ">
        <title>Extensive microbial diversity within the chicken gut microbiome revealed by metagenomics and culture.</title>
        <authorList>
            <person name="Gilroy R."/>
            <person name="Ravi A."/>
            <person name="Getino M."/>
            <person name="Pursley I."/>
            <person name="Horton D.L."/>
            <person name="Alikhan N.F."/>
            <person name="Baker D."/>
            <person name="Gharbi K."/>
            <person name="Hall N."/>
            <person name="Watson M."/>
            <person name="Adriaenssens E.M."/>
            <person name="Foster-Nyarko E."/>
            <person name="Jarju S."/>
            <person name="Secka A."/>
            <person name="Antonio M."/>
            <person name="Oren A."/>
            <person name="Chaudhuri R.R."/>
            <person name="La Ragione R."/>
            <person name="Hildebrand F."/>
            <person name="Pallen M.J."/>
        </authorList>
    </citation>
    <scope>NUCLEOTIDE SEQUENCE</scope>
    <source>
        <strain evidence="11">CHK169-11906</strain>
    </source>
</reference>
<comment type="subcellular location">
    <subcellularLocation>
        <location evidence="2">Cell envelope</location>
    </subcellularLocation>
</comment>
<keyword evidence="3" id="KW-0645">Protease</keyword>
<dbReference type="CDD" id="cd12797">
    <property type="entry name" value="M23_peptidase"/>
    <property type="match status" value="1"/>
</dbReference>
<feature type="signal peptide" evidence="8">
    <location>
        <begin position="1"/>
        <end position="18"/>
    </location>
</feature>
<feature type="chain" id="PRO_5038460239" evidence="8">
    <location>
        <begin position="19"/>
        <end position="433"/>
    </location>
</feature>
<evidence type="ECO:0000256" key="7">
    <source>
        <dbReference type="ARBA" id="ARBA00023049"/>
    </source>
</evidence>
<dbReference type="AlphaFoldDB" id="A0A9D2L398"/>